<dbReference type="PANTHER" id="PTHR32494:SF5">
    <property type="entry name" value="ALLANTOATE AMIDOHYDROLASE"/>
    <property type="match status" value="1"/>
</dbReference>
<gene>
    <name evidence="5" type="ORF">CQW29_10255</name>
</gene>
<evidence type="ECO:0000256" key="1">
    <source>
        <dbReference type="ARBA" id="ARBA00006153"/>
    </source>
</evidence>
<dbReference type="PANTHER" id="PTHR32494">
    <property type="entry name" value="ALLANTOATE DEIMINASE-RELATED"/>
    <property type="match status" value="1"/>
</dbReference>
<evidence type="ECO:0000256" key="2">
    <source>
        <dbReference type="ARBA" id="ARBA00022801"/>
    </source>
</evidence>
<dbReference type="NCBIfam" id="NF006771">
    <property type="entry name" value="PRK09290.1-5"/>
    <property type="match status" value="1"/>
</dbReference>
<reference evidence="5 6" key="1">
    <citation type="submission" date="2017-10" db="EMBL/GenBank/DDBJ databases">
        <title>Draft genome of two endophytic bacteria isolated from 'guarana' Paullinia cupana (Mart.) Ducke.</title>
        <authorList>
            <person name="Siqueira K.A."/>
            <person name="Liotti R.G."/>
            <person name="Mendes T.A."/>
            <person name="Soares M.A."/>
        </authorList>
    </citation>
    <scope>NUCLEOTIDE SEQUENCE [LARGE SCALE GENOMIC DNA]</scope>
    <source>
        <strain evidence="5 6">342</strain>
    </source>
</reference>
<dbReference type="RefSeq" id="WP_105592645.1">
    <property type="nucleotide sequence ID" value="NZ_PDET01000006.1"/>
</dbReference>
<name>A0A2S9IC73_9GAMM</name>
<comment type="similarity">
    <text evidence="1">Belongs to the peptidase M20 family.</text>
</comment>
<dbReference type="Proteomes" id="UP000239181">
    <property type="component" value="Unassembled WGS sequence"/>
</dbReference>
<dbReference type="Pfam" id="PF01546">
    <property type="entry name" value="Peptidase_M20"/>
    <property type="match status" value="1"/>
</dbReference>
<evidence type="ECO:0000259" key="4">
    <source>
        <dbReference type="Pfam" id="PF07687"/>
    </source>
</evidence>
<keyword evidence="3" id="KW-0479">Metal-binding</keyword>
<dbReference type="NCBIfam" id="TIGR01879">
    <property type="entry name" value="hydantase"/>
    <property type="match status" value="1"/>
</dbReference>
<dbReference type="NCBIfam" id="NF006769">
    <property type="entry name" value="PRK09290.1-3"/>
    <property type="match status" value="1"/>
</dbReference>
<dbReference type="CDD" id="cd03884">
    <property type="entry name" value="M20_bAS"/>
    <property type="match status" value="1"/>
</dbReference>
<organism evidence="5 6">
    <name type="scientific">Pantoea coffeiphila</name>
    <dbReference type="NCBI Taxonomy" id="1465635"/>
    <lineage>
        <taxon>Bacteria</taxon>
        <taxon>Pseudomonadati</taxon>
        <taxon>Pseudomonadota</taxon>
        <taxon>Gammaproteobacteria</taxon>
        <taxon>Enterobacterales</taxon>
        <taxon>Erwiniaceae</taxon>
        <taxon>Pantoea</taxon>
    </lineage>
</organism>
<dbReference type="Gene3D" id="3.40.630.10">
    <property type="entry name" value="Zn peptidases"/>
    <property type="match status" value="1"/>
</dbReference>
<feature type="binding site" evidence="3">
    <location>
        <position position="201"/>
    </location>
    <ligand>
        <name>Zn(2+)</name>
        <dbReference type="ChEBI" id="CHEBI:29105"/>
        <label>1</label>
    </ligand>
</feature>
<dbReference type="Pfam" id="PF07687">
    <property type="entry name" value="M20_dimer"/>
    <property type="match status" value="1"/>
</dbReference>
<feature type="binding site" evidence="3">
    <location>
        <position position="95"/>
    </location>
    <ligand>
        <name>Zn(2+)</name>
        <dbReference type="ChEBI" id="CHEBI:29105"/>
        <label>1</label>
    </ligand>
</feature>
<evidence type="ECO:0000313" key="5">
    <source>
        <dbReference type="EMBL" id="PRD15385.1"/>
    </source>
</evidence>
<dbReference type="Gene3D" id="3.30.70.360">
    <property type="match status" value="1"/>
</dbReference>
<proteinExistence type="inferred from homology"/>
<feature type="binding site" evidence="3">
    <location>
        <position position="106"/>
    </location>
    <ligand>
        <name>Zn(2+)</name>
        <dbReference type="ChEBI" id="CHEBI:29105"/>
        <label>2</label>
    </ligand>
</feature>
<dbReference type="OrthoDB" id="9808195at2"/>
<dbReference type="GO" id="GO:0046872">
    <property type="term" value="F:metal ion binding"/>
    <property type="evidence" value="ECO:0007669"/>
    <property type="project" value="UniProtKB-KW"/>
</dbReference>
<dbReference type="InterPro" id="IPR010158">
    <property type="entry name" value="Amidase_Cbmase"/>
</dbReference>
<feature type="binding site" evidence="3">
    <location>
        <position position="106"/>
    </location>
    <ligand>
        <name>Zn(2+)</name>
        <dbReference type="ChEBI" id="CHEBI:29105"/>
        <label>1</label>
    </ligand>
</feature>
<accession>A0A2S9IC73</accession>
<dbReference type="InterPro" id="IPR011650">
    <property type="entry name" value="Peptidase_M20_dimer"/>
</dbReference>
<feature type="binding site" evidence="3">
    <location>
        <position position="141"/>
    </location>
    <ligand>
        <name>Zn(2+)</name>
        <dbReference type="ChEBI" id="CHEBI:29105"/>
        <label>2</label>
    </ligand>
</feature>
<feature type="domain" description="Peptidase M20 dimerisation" evidence="4">
    <location>
        <begin position="224"/>
        <end position="319"/>
    </location>
</feature>
<sequence length="421" mass="45106">MSSQQHDAVSDDPAALRVNGERLWQNLMEMAAIGATDKGGNSRLTLSPEDSAGRRKFIADCQQLGMTVTSDAIGNLFCRYAGTDSRADAVVMGSHLDTQPKGGRFDGVYGVLAALEVIRTFSDAGIRPKRSVEIAVWTNEEGARFTPAMMGSAVFAGIMPLAEALERQDSDGISVERALKQEQWAGESPFGRPFDAYFEAHIEQGPVLEASQRTIGVVTGGQAIRWLDITVEGHSAHAGTTPMASRRDALLAVAAMAAELERVAARFAPEGMLTIGELTIASPSRNTIPGSITLSLDLRHPDDEVLARFDSECRLALAAVAEGRGVQVTVKQHWLSAATPFDSDCVDRVDSAARMLGYIHQRIISGAGHDAIHIAKHCPTTMIFIPCAGGISHNEAESIEPDHAEQGANVLLQAVWGRANR</sequence>
<keyword evidence="2 5" id="KW-0378">Hydrolase</keyword>
<dbReference type="AlphaFoldDB" id="A0A2S9IC73"/>
<feature type="binding site" evidence="3">
    <location>
        <position position="393"/>
    </location>
    <ligand>
        <name>Zn(2+)</name>
        <dbReference type="ChEBI" id="CHEBI:29105"/>
        <label>2</label>
    </ligand>
</feature>
<comment type="cofactor">
    <cofactor evidence="3">
        <name>Zn(2+)</name>
        <dbReference type="ChEBI" id="CHEBI:29105"/>
    </cofactor>
    <text evidence="3">Binds 2 Zn(2+) ions per subunit.</text>
</comment>
<comment type="caution">
    <text evidence="5">The sequence shown here is derived from an EMBL/GenBank/DDBJ whole genome shotgun (WGS) entry which is preliminary data.</text>
</comment>
<keyword evidence="3" id="KW-0862">Zinc</keyword>
<dbReference type="SUPFAM" id="SSF53187">
    <property type="entry name" value="Zn-dependent exopeptidases"/>
    <property type="match status" value="1"/>
</dbReference>
<evidence type="ECO:0000256" key="3">
    <source>
        <dbReference type="PIRSR" id="PIRSR001235-1"/>
    </source>
</evidence>
<dbReference type="GO" id="GO:0016813">
    <property type="term" value="F:hydrolase activity, acting on carbon-nitrogen (but not peptide) bonds, in linear amidines"/>
    <property type="evidence" value="ECO:0007669"/>
    <property type="project" value="InterPro"/>
</dbReference>
<dbReference type="PIRSF" id="PIRSF001235">
    <property type="entry name" value="Amidase_carbamoylase"/>
    <property type="match status" value="1"/>
</dbReference>
<dbReference type="EMBL" id="PDET01000006">
    <property type="protein sequence ID" value="PRD15385.1"/>
    <property type="molecule type" value="Genomic_DNA"/>
</dbReference>
<dbReference type="InterPro" id="IPR036264">
    <property type="entry name" value="Bact_exopeptidase_dim_dom"/>
</dbReference>
<keyword evidence="6" id="KW-1185">Reference proteome</keyword>
<evidence type="ECO:0000313" key="6">
    <source>
        <dbReference type="Proteomes" id="UP000239181"/>
    </source>
</evidence>
<dbReference type="InterPro" id="IPR002933">
    <property type="entry name" value="Peptidase_M20"/>
</dbReference>
<protein>
    <submittedName>
        <fullName evidence="5">Zn-dependent hydrolase</fullName>
    </submittedName>
</protein>
<dbReference type="SUPFAM" id="SSF55031">
    <property type="entry name" value="Bacterial exopeptidase dimerisation domain"/>
    <property type="match status" value="1"/>
</dbReference>